<evidence type="ECO:0000256" key="4">
    <source>
        <dbReference type="ARBA" id="ARBA00022670"/>
    </source>
</evidence>
<dbReference type="GO" id="GO:0005737">
    <property type="term" value="C:cytoplasm"/>
    <property type="evidence" value="ECO:0007669"/>
    <property type="project" value="UniProtKB-ARBA"/>
</dbReference>
<dbReference type="EC" id="3.4.11.-" evidence="10"/>
<dbReference type="AlphaFoldDB" id="A0A1I1MB55"/>
<sequence length="435" mass="47262">MFHSSTITDLFNFLKCSPTPWHAVEEMTLRLEAAGFTALDETQPWQLVPGRRYYCTRAGGALVAFQLPEGPLESLRMMGAHTDSPALRLKPQPVQMSAQWMQLGVEVYGGALLAPWFDRDLAVAGRVYLRDARGALKEQLFQVDRPVAIIPGLAIHLDREANQGKVLNAQTQMAPVIWQAGPDQAPPSVETLLKRWLLDQHGLEDIGIIDYELSFYDAQPASQTGLEGEMISGMRLDNLLSCYCAMRSLIDSDGSQGALFIANDHEEVGSGSAGGAQGTLLGDVVSRLAQAQGNGDAEARIRLLQSSRLISCDNAHAVHPSYPDKHDAHHQPALNQGPVIKVNASQRYATSAATGALFREICREAGVPVQTFVSRADMPCGTTIGPLSATRTGVPTLDIGLAQWAMHSIRETAGARDPDYLIRALTAFCNRKQLI</sequence>
<dbReference type="GO" id="GO:0004177">
    <property type="term" value="F:aminopeptidase activity"/>
    <property type="evidence" value="ECO:0007669"/>
    <property type="project" value="UniProtKB-KW"/>
</dbReference>
<evidence type="ECO:0000256" key="9">
    <source>
        <dbReference type="RuleBase" id="RU004386"/>
    </source>
</evidence>
<keyword evidence="8 9" id="KW-0482">Metalloprotease</keyword>
<name>A0A1I1MB55_9GAMM</name>
<comment type="cofactor">
    <cofactor evidence="1 10">
        <name>Zn(2+)</name>
        <dbReference type="ChEBI" id="CHEBI:29105"/>
    </cofactor>
</comment>
<dbReference type="Gene3D" id="3.40.630.10">
    <property type="entry name" value="Zn peptidases"/>
    <property type="match status" value="1"/>
</dbReference>
<evidence type="ECO:0000256" key="1">
    <source>
        <dbReference type="ARBA" id="ARBA00001947"/>
    </source>
</evidence>
<evidence type="ECO:0000256" key="10">
    <source>
        <dbReference type="RuleBase" id="RU004387"/>
    </source>
</evidence>
<dbReference type="Gene3D" id="2.30.250.10">
    <property type="entry name" value="Aminopeptidase i, Domain 2"/>
    <property type="match status" value="1"/>
</dbReference>
<dbReference type="InterPro" id="IPR023358">
    <property type="entry name" value="Peptidase_M18_dom2"/>
</dbReference>
<keyword evidence="12" id="KW-1185">Reference proteome</keyword>
<dbReference type="PANTHER" id="PTHR28570:SF3">
    <property type="entry name" value="ASPARTYL AMINOPEPTIDASE"/>
    <property type="match status" value="1"/>
</dbReference>
<evidence type="ECO:0000256" key="6">
    <source>
        <dbReference type="ARBA" id="ARBA00022801"/>
    </source>
</evidence>
<accession>A0A1I1MB55</accession>
<evidence type="ECO:0000256" key="5">
    <source>
        <dbReference type="ARBA" id="ARBA00022723"/>
    </source>
</evidence>
<keyword evidence="5 9" id="KW-0479">Metal-binding</keyword>
<dbReference type="OrthoDB" id="5288740at2"/>
<evidence type="ECO:0000313" key="12">
    <source>
        <dbReference type="Proteomes" id="UP000199046"/>
    </source>
</evidence>
<comment type="similarity">
    <text evidence="2 9">Belongs to the peptidase M18 family.</text>
</comment>
<dbReference type="Pfam" id="PF02127">
    <property type="entry name" value="Peptidase_M18"/>
    <property type="match status" value="1"/>
</dbReference>
<evidence type="ECO:0000256" key="3">
    <source>
        <dbReference type="ARBA" id="ARBA00022438"/>
    </source>
</evidence>
<dbReference type="GO" id="GO:0006508">
    <property type="term" value="P:proteolysis"/>
    <property type="evidence" value="ECO:0007669"/>
    <property type="project" value="UniProtKB-KW"/>
</dbReference>
<keyword evidence="3 9" id="KW-0031">Aminopeptidase</keyword>
<dbReference type="InterPro" id="IPR001948">
    <property type="entry name" value="Peptidase_M18"/>
</dbReference>
<dbReference type="NCBIfam" id="NF002759">
    <property type="entry name" value="PRK02813.1"/>
    <property type="match status" value="1"/>
</dbReference>
<organism evidence="11 12">
    <name type="scientific">Kushneria avicenniae</name>
    <dbReference type="NCBI Taxonomy" id="402385"/>
    <lineage>
        <taxon>Bacteria</taxon>
        <taxon>Pseudomonadati</taxon>
        <taxon>Pseudomonadota</taxon>
        <taxon>Gammaproteobacteria</taxon>
        <taxon>Oceanospirillales</taxon>
        <taxon>Halomonadaceae</taxon>
        <taxon>Kushneria</taxon>
    </lineage>
</organism>
<protein>
    <recommendedName>
        <fullName evidence="10">M18 family aminopeptidase</fullName>
        <ecNumber evidence="10">3.4.11.-</ecNumber>
    </recommendedName>
</protein>
<dbReference type="GO" id="GO:0008270">
    <property type="term" value="F:zinc ion binding"/>
    <property type="evidence" value="ECO:0007669"/>
    <property type="project" value="InterPro"/>
</dbReference>
<dbReference type="STRING" id="402385.SAMN05421848_2888"/>
<dbReference type="CDD" id="cd05658">
    <property type="entry name" value="M18_DAP"/>
    <property type="match status" value="1"/>
</dbReference>
<keyword evidence="7 9" id="KW-0862">Zinc</keyword>
<evidence type="ECO:0000313" key="11">
    <source>
        <dbReference type="EMBL" id="SFC82395.1"/>
    </source>
</evidence>
<dbReference type="Proteomes" id="UP000199046">
    <property type="component" value="Unassembled WGS sequence"/>
</dbReference>
<dbReference type="SUPFAM" id="SSF101821">
    <property type="entry name" value="Aminopeptidase/glucanase lid domain"/>
    <property type="match status" value="1"/>
</dbReference>
<proteinExistence type="inferred from homology"/>
<reference evidence="12" key="1">
    <citation type="submission" date="2016-10" db="EMBL/GenBank/DDBJ databases">
        <authorList>
            <person name="Varghese N."/>
            <person name="Submissions S."/>
        </authorList>
    </citation>
    <scope>NUCLEOTIDE SEQUENCE [LARGE SCALE GENOMIC DNA]</scope>
    <source>
        <strain evidence="12">DSM 23439</strain>
    </source>
</reference>
<dbReference type="RefSeq" id="WP_090135399.1">
    <property type="nucleotide sequence ID" value="NZ_FOLY01000006.1"/>
</dbReference>
<dbReference type="EMBL" id="FOLY01000006">
    <property type="protein sequence ID" value="SFC82395.1"/>
    <property type="molecule type" value="Genomic_DNA"/>
</dbReference>
<keyword evidence="4 9" id="KW-0645">Protease</keyword>
<evidence type="ECO:0000256" key="7">
    <source>
        <dbReference type="ARBA" id="ARBA00022833"/>
    </source>
</evidence>
<dbReference type="GO" id="GO:0008237">
    <property type="term" value="F:metallopeptidase activity"/>
    <property type="evidence" value="ECO:0007669"/>
    <property type="project" value="UniProtKB-KW"/>
</dbReference>
<evidence type="ECO:0000256" key="8">
    <source>
        <dbReference type="ARBA" id="ARBA00023049"/>
    </source>
</evidence>
<dbReference type="PRINTS" id="PR00932">
    <property type="entry name" value="AMINO1PTASE"/>
</dbReference>
<evidence type="ECO:0000256" key="2">
    <source>
        <dbReference type="ARBA" id="ARBA00008290"/>
    </source>
</evidence>
<dbReference type="SUPFAM" id="SSF53187">
    <property type="entry name" value="Zn-dependent exopeptidases"/>
    <property type="match status" value="1"/>
</dbReference>
<dbReference type="PANTHER" id="PTHR28570">
    <property type="entry name" value="ASPARTYL AMINOPEPTIDASE"/>
    <property type="match status" value="1"/>
</dbReference>
<gene>
    <name evidence="11" type="ORF">SAMN05421848_2888</name>
</gene>
<keyword evidence="6 9" id="KW-0378">Hydrolase</keyword>